<evidence type="ECO:0000313" key="2">
    <source>
        <dbReference type="EMBL" id="CAJ1977091.1"/>
    </source>
</evidence>
<gene>
    <name evidence="2" type="ORF">AYBTSS11_LOCUS29238</name>
</gene>
<reference evidence="2" key="1">
    <citation type="submission" date="2023-10" db="EMBL/GenBank/DDBJ databases">
        <authorList>
            <person name="Domelevo Entfellner J.-B."/>
        </authorList>
    </citation>
    <scope>NUCLEOTIDE SEQUENCE</scope>
</reference>
<evidence type="ECO:0000313" key="3">
    <source>
        <dbReference type="Proteomes" id="UP001189624"/>
    </source>
</evidence>
<proteinExistence type="inferred from homology"/>
<dbReference type="PRINTS" id="PR00382">
    <property type="entry name" value="LIPIDTRNSFER"/>
</dbReference>
<accession>A0AA86W2N0</accession>
<protein>
    <submittedName>
        <fullName evidence="2">Uncharacterized protein</fullName>
    </submittedName>
</protein>
<dbReference type="InterPro" id="IPR000528">
    <property type="entry name" value="Plant_nsLTP"/>
</dbReference>
<sequence length="88" mass="9434">MFGVSNIANTGDNRQYVCRCLMDLIDTLSPNSTAIGILPGLCGVSLGFHIHPNTDCSLLITDHCTGPYNRLISTAWPEVSIQGHSSNS</sequence>
<name>A0AA86W2N0_9FABA</name>
<dbReference type="InterPro" id="IPR036312">
    <property type="entry name" value="Bifun_inhib/LTP/seed_sf"/>
</dbReference>
<dbReference type="EMBL" id="OY731407">
    <property type="protein sequence ID" value="CAJ1977091.1"/>
    <property type="molecule type" value="Genomic_DNA"/>
</dbReference>
<dbReference type="GO" id="GO:0008289">
    <property type="term" value="F:lipid binding"/>
    <property type="evidence" value="ECO:0007669"/>
    <property type="project" value="InterPro"/>
</dbReference>
<organism evidence="2 3">
    <name type="scientific">Sphenostylis stenocarpa</name>
    <dbReference type="NCBI Taxonomy" id="92480"/>
    <lineage>
        <taxon>Eukaryota</taxon>
        <taxon>Viridiplantae</taxon>
        <taxon>Streptophyta</taxon>
        <taxon>Embryophyta</taxon>
        <taxon>Tracheophyta</taxon>
        <taxon>Spermatophyta</taxon>
        <taxon>Magnoliopsida</taxon>
        <taxon>eudicotyledons</taxon>
        <taxon>Gunneridae</taxon>
        <taxon>Pentapetalae</taxon>
        <taxon>rosids</taxon>
        <taxon>fabids</taxon>
        <taxon>Fabales</taxon>
        <taxon>Fabaceae</taxon>
        <taxon>Papilionoideae</taxon>
        <taxon>50 kb inversion clade</taxon>
        <taxon>NPAAA clade</taxon>
        <taxon>indigoferoid/millettioid clade</taxon>
        <taxon>Phaseoleae</taxon>
        <taxon>Sphenostylis</taxon>
    </lineage>
</organism>
<dbReference type="Gramene" id="rna-AYBTSS11_LOCUS29238">
    <property type="protein sequence ID" value="CAJ1977091.1"/>
    <property type="gene ID" value="gene-AYBTSS11_LOCUS29238"/>
</dbReference>
<dbReference type="Proteomes" id="UP001189624">
    <property type="component" value="Chromosome 10"/>
</dbReference>
<dbReference type="SUPFAM" id="SSF47699">
    <property type="entry name" value="Bifunctional inhibitor/lipid-transfer protein/seed storage 2S albumin"/>
    <property type="match status" value="1"/>
</dbReference>
<comment type="similarity">
    <text evidence="1">Belongs to the plant LTP family.</text>
</comment>
<evidence type="ECO:0000256" key="1">
    <source>
        <dbReference type="ARBA" id="ARBA00009748"/>
    </source>
</evidence>
<keyword evidence="3" id="KW-1185">Reference proteome</keyword>
<dbReference type="Gene3D" id="1.10.110.10">
    <property type="entry name" value="Plant lipid-transfer and hydrophobic proteins"/>
    <property type="match status" value="1"/>
</dbReference>
<dbReference type="GO" id="GO:0006869">
    <property type="term" value="P:lipid transport"/>
    <property type="evidence" value="ECO:0007669"/>
    <property type="project" value="InterPro"/>
</dbReference>
<dbReference type="AlphaFoldDB" id="A0AA86W2N0"/>